<evidence type="ECO:0000256" key="4">
    <source>
        <dbReference type="ARBA" id="ARBA00022692"/>
    </source>
</evidence>
<dbReference type="InterPro" id="IPR035906">
    <property type="entry name" value="MetI-like_sf"/>
</dbReference>
<evidence type="ECO:0000256" key="7">
    <source>
        <dbReference type="RuleBase" id="RU363032"/>
    </source>
</evidence>
<dbReference type="Proteomes" id="UP000182977">
    <property type="component" value="Chromosome I"/>
</dbReference>
<keyword evidence="4 7" id="KW-0812">Transmembrane</keyword>
<dbReference type="RefSeq" id="WP_046769857.1">
    <property type="nucleotide sequence ID" value="NZ_LBMC01000013.1"/>
</dbReference>
<feature type="transmembrane region" description="Helical" evidence="7">
    <location>
        <begin position="136"/>
        <end position="164"/>
    </location>
</feature>
<comment type="similarity">
    <text evidence="7">Belongs to the binding-protein-dependent transport system permease family.</text>
</comment>
<evidence type="ECO:0000259" key="8">
    <source>
        <dbReference type="PROSITE" id="PS50928"/>
    </source>
</evidence>
<accession>A0A1H2JXL5</accession>
<sequence>MRALHAVGRAALIAVPVLLIATFITFGLGALSDQNPAAAAMGETATQADIDRLNHEFGLDRPFLERYVTWIADAVTGDLGRSWFTHIPVAESIAQRLPVSLSIAALALLLAVVLGAAAGIGAALTAGSWFDRAVTAVCAALSTIPAFVAGIALIVVFSVLVPVFPAGGYVPPSQGVGPWLTYLILPAVALSLDSAADLARQLRTGLVGTLRENYVTGAVVRGLGPRRVVFGHALRNGAGPALAVLGLHVPRLIGGAVITETVFAMPGLGQLATTGALQGDVPVVQGTLLVAIALVLVSSLVVNVALARLRPGSGRTV</sequence>
<feature type="transmembrane region" description="Helical" evidence="7">
    <location>
        <begin position="252"/>
        <end position="272"/>
    </location>
</feature>
<name>A0A1H2JXL5_9ACTN</name>
<feature type="transmembrane region" description="Helical" evidence="7">
    <location>
        <begin position="101"/>
        <end position="124"/>
    </location>
</feature>
<proteinExistence type="inferred from homology"/>
<evidence type="ECO:0000313" key="9">
    <source>
        <dbReference type="EMBL" id="SDU60845.1"/>
    </source>
</evidence>
<dbReference type="EMBL" id="LT629791">
    <property type="protein sequence ID" value="SDU60845.1"/>
    <property type="molecule type" value="Genomic_DNA"/>
</dbReference>
<dbReference type="GO" id="GO:0055085">
    <property type="term" value="P:transmembrane transport"/>
    <property type="evidence" value="ECO:0007669"/>
    <property type="project" value="InterPro"/>
</dbReference>
<keyword evidence="10" id="KW-1185">Reference proteome</keyword>
<feature type="transmembrane region" description="Helical" evidence="7">
    <location>
        <begin position="176"/>
        <end position="196"/>
    </location>
</feature>
<dbReference type="PROSITE" id="PS50928">
    <property type="entry name" value="ABC_TM1"/>
    <property type="match status" value="1"/>
</dbReference>
<feature type="domain" description="ABC transmembrane type-1" evidence="8">
    <location>
        <begin position="97"/>
        <end position="306"/>
    </location>
</feature>
<evidence type="ECO:0000256" key="6">
    <source>
        <dbReference type="ARBA" id="ARBA00023136"/>
    </source>
</evidence>
<dbReference type="CDD" id="cd06261">
    <property type="entry name" value="TM_PBP2"/>
    <property type="match status" value="1"/>
</dbReference>
<dbReference type="InterPro" id="IPR045621">
    <property type="entry name" value="BPD_transp_1_N"/>
</dbReference>
<protein>
    <submittedName>
        <fullName evidence="9">Peptide/nickel transport system permease protein</fullName>
    </submittedName>
</protein>
<dbReference type="InterPro" id="IPR000515">
    <property type="entry name" value="MetI-like"/>
</dbReference>
<keyword evidence="3" id="KW-1003">Cell membrane</keyword>
<keyword evidence="5 7" id="KW-1133">Transmembrane helix</keyword>
<reference evidence="10" key="1">
    <citation type="submission" date="2016-10" db="EMBL/GenBank/DDBJ databases">
        <authorList>
            <person name="Varghese N."/>
            <person name="Submissions S."/>
        </authorList>
    </citation>
    <scope>NUCLEOTIDE SEQUENCE [LARGE SCALE GENOMIC DNA]</scope>
    <source>
        <strain evidence="10">DSM 45079</strain>
    </source>
</reference>
<keyword evidence="2 7" id="KW-0813">Transport</keyword>
<keyword evidence="6 7" id="KW-0472">Membrane</keyword>
<evidence type="ECO:0000256" key="3">
    <source>
        <dbReference type="ARBA" id="ARBA00022475"/>
    </source>
</evidence>
<comment type="subcellular location">
    <subcellularLocation>
        <location evidence="1 7">Cell membrane</location>
        <topology evidence="1 7">Multi-pass membrane protein</topology>
    </subcellularLocation>
</comment>
<organism evidence="9 10">
    <name type="scientific">Jiangella alkaliphila</name>
    <dbReference type="NCBI Taxonomy" id="419479"/>
    <lineage>
        <taxon>Bacteria</taxon>
        <taxon>Bacillati</taxon>
        <taxon>Actinomycetota</taxon>
        <taxon>Actinomycetes</taxon>
        <taxon>Jiangellales</taxon>
        <taxon>Jiangellaceae</taxon>
        <taxon>Jiangella</taxon>
    </lineage>
</organism>
<dbReference type="AlphaFoldDB" id="A0A1H2JXL5"/>
<dbReference type="STRING" id="419479.SAMN04488563_3165"/>
<evidence type="ECO:0000313" key="10">
    <source>
        <dbReference type="Proteomes" id="UP000182977"/>
    </source>
</evidence>
<dbReference type="GO" id="GO:0005886">
    <property type="term" value="C:plasma membrane"/>
    <property type="evidence" value="ECO:0007669"/>
    <property type="project" value="UniProtKB-SubCell"/>
</dbReference>
<dbReference type="PANTHER" id="PTHR43163">
    <property type="entry name" value="DIPEPTIDE TRANSPORT SYSTEM PERMEASE PROTEIN DPPB-RELATED"/>
    <property type="match status" value="1"/>
</dbReference>
<dbReference type="SUPFAM" id="SSF161098">
    <property type="entry name" value="MetI-like"/>
    <property type="match status" value="1"/>
</dbReference>
<feature type="transmembrane region" description="Helical" evidence="7">
    <location>
        <begin position="12"/>
        <end position="31"/>
    </location>
</feature>
<evidence type="ECO:0000256" key="2">
    <source>
        <dbReference type="ARBA" id="ARBA00022448"/>
    </source>
</evidence>
<evidence type="ECO:0000256" key="1">
    <source>
        <dbReference type="ARBA" id="ARBA00004651"/>
    </source>
</evidence>
<gene>
    <name evidence="9" type="ORF">SAMN04488563_3165</name>
</gene>
<dbReference type="Gene3D" id="1.10.3720.10">
    <property type="entry name" value="MetI-like"/>
    <property type="match status" value="1"/>
</dbReference>
<dbReference type="OrthoDB" id="9778910at2"/>
<evidence type="ECO:0000256" key="5">
    <source>
        <dbReference type="ARBA" id="ARBA00022989"/>
    </source>
</evidence>
<dbReference type="Pfam" id="PF00528">
    <property type="entry name" value="BPD_transp_1"/>
    <property type="match status" value="1"/>
</dbReference>
<dbReference type="Pfam" id="PF19300">
    <property type="entry name" value="BPD_transp_1_N"/>
    <property type="match status" value="1"/>
</dbReference>
<feature type="transmembrane region" description="Helical" evidence="7">
    <location>
        <begin position="284"/>
        <end position="306"/>
    </location>
</feature>
<dbReference type="PANTHER" id="PTHR43163:SF3">
    <property type="entry name" value="PEPTIDE ABC TRANSPORTER PERMEASE PROTEIN"/>
    <property type="match status" value="1"/>
</dbReference>